<dbReference type="GeneID" id="66579409"/>
<dbReference type="InterPro" id="IPR045747">
    <property type="entry name" value="CRISPR-assoc_prot_Cas6_N_sf"/>
</dbReference>
<feature type="site" description="Transition state stabilizer" evidence="5">
    <location>
        <position position="52"/>
    </location>
</feature>
<proteinExistence type="inferred from homology"/>
<dbReference type="RefSeq" id="WP_118324980.1">
    <property type="nucleotide sequence ID" value="NZ_CATXNH010000047.1"/>
</dbReference>
<evidence type="ECO:0000256" key="3">
    <source>
        <dbReference type="ARBA" id="ARBA00023118"/>
    </source>
</evidence>
<dbReference type="Pfam" id="PF01881">
    <property type="entry name" value="Cas_Cas6_C"/>
    <property type="match status" value="1"/>
</dbReference>
<evidence type="ECO:0000313" key="8">
    <source>
        <dbReference type="Proteomes" id="UP000265489"/>
    </source>
</evidence>
<dbReference type="Pfam" id="PF21350">
    <property type="entry name" value="Cas6_I-A"/>
    <property type="match status" value="1"/>
</dbReference>
<keyword evidence="2" id="KW-0694">RNA-binding</keyword>
<dbReference type="InterPro" id="IPR049435">
    <property type="entry name" value="Cas_Cas6_C"/>
</dbReference>
<name>A0A395WD26_9FIRM</name>
<dbReference type="PANTHER" id="PTHR36984:SF1">
    <property type="entry name" value="CRISPR-ASSOCIATED ENDORIBONUCLEASE CAS6 1"/>
    <property type="match status" value="1"/>
</dbReference>
<evidence type="ECO:0000256" key="4">
    <source>
        <dbReference type="PIRNR" id="PIRNR005054"/>
    </source>
</evidence>
<evidence type="ECO:0000256" key="5">
    <source>
        <dbReference type="PIRSR" id="PIRSR005054-1"/>
    </source>
</evidence>
<keyword evidence="3" id="KW-0051">Antiviral defense</keyword>
<dbReference type="NCBIfam" id="TIGR01877">
    <property type="entry name" value="cas_cas6"/>
    <property type="match status" value="1"/>
</dbReference>
<dbReference type="PANTHER" id="PTHR36984">
    <property type="entry name" value="CRISPR-ASSOCIATED ENDORIBONUCLEASE CAS6 1"/>
    <property type="match status" value="1"/>
</dbReference>
<evidence type="ECO:0000256" key="2">
    <source>
        <dbReference type="ARBA" id="ARBA00022884"/>
    </source>
</evidence>
<dbReference type="Proteomes" id="UP000265489">
    <property type="component" value="Unassembled WGS sequence"/>
</dbReference>
<dbReference type="CDD" id="cd21140">
    <property type="entry name" value="Cas6_I-like"/>
    <property type="match status" value="1"/>
</dbReference>
<protein>
    <recommendedName>
        <fullName evidence="4">CRISPR-associated endoribonuclease</fullName>
    </recommendedName>
</protein>
<feature type="domain" description="CRISPR associated protein Cas6 C-terminal" evidence="6">
    <location>
        <begin position="118"/>
        <end position="234"/>
    </location>
</feature>
<dbReference type="Gene3D" id="3.30.70.1900">
    <property type="match status" value="1"/>
</dbReference>
<dbReference type="GO" id="GO:0003723">
    <property type="term" value="F:RNA binding"/>
    <property type="evidence" value="ECO:0007669"/>
    <property type="project" value="UniProtKB-KW"/>
</dbReference>
<comment type="caution">
    <text evidence="7">The sequence shown here is derived from an EMBL/GenBank/DDBJ whole genome shotgun (WGS) entry which is preliminary data.</text>
</comment>
<accession>A0A395WD26</accession>
<dbReference type="PIRSF" id="PIRSF005054">
    <property type="entry name" value="PF1131"/>
    <property type="match status" value="1"/>
</dbReference>
<dbReference type="EMBL" id="QRYQ01000006">
    <property type="protein sequence ID" value="RGU92334.1"/>
    <property type="molecule type" value="Genomic_DNA"/>
</dbReference>
<evidence type="ECO:0000256" key="1">
    <source>
        <dbReference type="ARBA" id="ARBA00005937"/>
    </source>
</evidence>
<dbReference type="GO" id="GO:0016788">
    <property type="term" value="F:hydrolase activity, acting on ester bonds"/>
    <property type="evidence" value="ECO:0007669"/>
    <property type="project" value="InterPro"/>
</dbReference>
<sequence length="242" mass="28906">MRLKIDLNKENFVLPIGYNHILQGTIYNMLNKKSEGEFYHNVGYKKDEKTFKLFVFSNLFGPFTIQKKQIIFKDHFCFYISSMDEEFLQEVYNFLLMNEYLFMNNQKVKIELVRIMETPFIRNKEIWLKTLSPISVYSKQDDFTTYYSPYDDKFSELIQQNLINKIEAYGLIINDPTFEILEVKDVKERMVKYKDCYYKSFNLKMKVNVSQDIFNLIYNSGLSSKGSCGFGMMETCYEKKPK</sequence>
<dbReference type="AlphaFoldDB" id="A0A395WD26"/>
<dbReference type="Gene3D" id="3.30.70.1890">
    <property type="match status" value="1"/>
</dbReference>
<reference evidence="7 8" key="1">
    <citation type="submission" date="2018-08" db="EMBL/GenBank/DDBJ databases">
        <title>A genome reference for cultivated species of the human gut microbiota.</title>
        <authorList>
            <person name="Zou Y."/>
            <person name="Xue W."/>
            <person name="Luo G."/>
        </authorList>
    </citation>
    <scope>NUCLEOTIDE SEQUENCE [LARGE SCALE GENOMIC DNA]</scope>
    <source>
        <strain evidence="7 8">AF15-20</strain>
    </source>
</reference>
<comment type="function">
    <text evidence="4">CRISPR (clustered regularly interspaced short palindromic repeat), is an adaptive immune system that provides protection against mobile genetic elements (viruses, transposable elements and conjugative plasmids). CRISPR clusters contain sequences complementary to antecedent mobile elements and target invading nucleic acids. CRISPR clusters are transcribed and processed into CRISPR RNA (crRNA).</text>
</comment>
<evidence type="ECO:0000313" key="7">
    <source>
        <dbReference type="EMBL" id="RGU92334.1"/>
    </source>
</evidence>
<comment type="similarity">
    <text evidence="1 4">Belongs to the CRISPR-associated protein Cas6/Cse3/CasE family.</text>
</comment>
<organism evidence="7 8">
    <name type="scientific">Holdemanella biformis</name>
    <dbReference type="NCBI Taxonomy" id="1735"/>
    <lineage>
        <taxon>Bacteria</taxon>
        <taxon>Bacillati</taxon>
        <taxon>Bacillota</taxon>
        <taxon>Erysipelotrichia</taxon>
        <taxon>Erysipelotrichales</taxon>
        <taxon>Erysipelotrichaceae</taxon>
        <taxon>Holdemanella</taxon>
    </lineage>
</organism>
<dbReference type="GO" id="GO:0051607">
    <property type="term" value="P:defense response to virus"/>
    <property type="evidence" value="ECO:0007669"/>
    <property type="project" value="UniProtKB-KW"/>
</dbReference>
<gene>
    <name evidence="7" type="primary">cas6</name>
    <name evidence="7" type="ORF">DWW32_04975</name>
</gene>
<dbReference type="InterPro" id="IPR010156">
    <property type="entry name" value="CRISPR-assoc_prot_Cas6"/>
</dbReference>
<evidence type="ECO:0000259" key="6">
    <source>
        <dbReference type="Pfam" id="PF01881"/>
    </source>
</evidence>